<evidence type="ECO:0000256" key="1">
    <source>
        <dbReference type="ARBA" id="ARBA00004442"/>
    </source>
</evidence>
<keyword evidence="5" id="KW-0998">Cell outer membrane</keyword>
<feature type="transmembrane region" description="Helical" evidence="6">
    <location>
        <begin position="20"/>
        <end position="42"/>
    </location>
</feature>
<dbReference type="Pfam" id="PF07980">
    <property type="entry name" value="SusD_RagB"/>
    <property type="match status" value="1"/>
</dbReference>
<sequence length="502" mass="55690">MFSNMNNQTVLQKNTARTLLTYSCVVLFSFSLLAISGCGKFLDLPPRDKFPQETLFSDEQGFMDALTGVYLGMDKANNGPTQGLYTEDLTVGMLSVMGYNYTNATTSTAKNGFYANTSRYNYTDGIVKTEIEGIWSGMYNNIANLNNLLIHIEGKRGVFSRDNYNRLKGEALALRALFHFDLARLFGQSPVTGANQKSIPYITKFNIQPTAFVTLNVALDSCISDLQKAKSLLAQTDTSAIKKGSYDLFSSYTQNHMNYWATQALLARAYQYKGDFVNAKANAAAVIASGKFPLVTENLANSGKITRDRLFSQELVFSVYSTTLTTINTGLFDLQTAALQLAATNKNALYTGNTGSVNDYRLLSWFDNNTAGLNVPSKLFQDKGLPYVLQNIMPILRISEMYYIAAESSGMEGNIGTGLSFLNKVRTSRGLSELMLTTITDEATLSNEIMKEYKKEFIQEGQTFFYYKRLNKDLAAVTGTTVIVPQGAYVFPVPDKEVEYNH</sequence>
<dbReference type="Gene3D" id="1.25.40.390">
    <property type="match status" value="1"/>
</dbReference>
<comment type="subcellular location">
    <subcellularLocation>
        <location evidence="1">Cell outer membrane</location>
    </subcellularLocation>
</comment>
<comment type="caution">
    <text evidence="9">The sequence shown here is derived from an EMBL/GenBank/DDBJ whole genome shotgun (WGS) entry which is preliminary data.</text>
</comment>
<evidence type="ECO:0000313" key="10">
    <source>
        <dbReference type="Proteomes" id="UP000636110"/>
    </source>
</evidence>
<dbReference type="InterPro" id="IPR012944">
    <property type="entry name" value="SusD_RagB_dom"/>
</dbReference>
<name>A0ABR6EQQ7_9SPHI</name>
<dbReference type="InterPro" id="IPR033985">
    <property type="entry name" value="SusD-like_N"/>
</dbReference>
<accession>A0ABR6EQQ7</accession>
<evidence type="ECO:0000256" key="6">
    <source>
        <dbReference type="SAM" id="Phobius"/>
    </source>
</evidence>
<dbReference type="Proteomes" id="UP000636110">
    <property type="component" value="Unassembled WGS sequence"/>
</dbReference>
<evidence type="ECO:0000256" key="3">
    <source>
        <dbReference type="ARBA" id="ARBA00022729"/>
    </source>
</evidence>
<evidence type="ECO:0000313" key="9">
    <source>
        <dbReference type="EMBL" id="MBB2147387.1"/>
    </source>
</evidence>
<reference evidence="9 10" key="1">
    <citation type="submission" date="2019-11" db="EMBL/GenBank/DDBJ databases">
        <title>Description of Pedobacter sp. LMG 31462T.</title>
        <authorList>
            <person name="Carlier A."/>
            <person name="Qi S."/>
            <person name="Vandamme P."/>
        </authorList>
    </citation>
    <scope>NUCLEOTIDE SEQUENCE [LARGE SCALE GENOMIC DNA]</scope>
    <source>
        <strain evidence="9 10">LMG 31462</strain>
    </source>
</reference>
<evidence type="ECO:0000259" key="7">
    <source>
        <dbReference type="Pfam" id="PF07980"/>
    </source>
</evidence>
<evidence type="ECO:0000256" key="2">
    <source>
        <dbReference type="ARBA" id="ARBA00006275"/>
    </source>
</evidence>
<keyword evidence="4 6" id="KW-0472">Membrane</keyword>
<dbReference type="SUPFAM" id="SSF48452">
    <property type="entry name" value="TPR-like"/>
    <property type="match status" value="1"/>
</dbReference>
<protein>
    <submittedName>
        <fullName evidence="9">RagB/SusD family nutrient uptake outer membrane protein</fullName>
    </submittedName>
</protein>
<proteinExistence type="inferred from homology"/>
<keyword evidence="10" id="KW-1185">Reference proteome</keyword>
<keyword evidence="6" id="KW-1133">Transmembrane helix</keyword>
<keyword evidence="3" id="KW-0732">Signal</keyword>
<dbReference type="Pfam" id="PF14322">
    <property type="entry name" value="SusD-like_3"/>
    <property type="match status" value="1"/>
</dbReference>
<feature type="domain" description="SusD-like N-terminal" evidence="8">
    <location>
        <begin position="41"/>
        <end position="241"/>
    </location>
</feature>
<dbReference type="InterPro" id="IPR011990">
    <property type="entry name" value="TPR-like_helical_dom_sf"/>
</dbReference>
<gene>
    <name evidence="9" type="ORF">GM920_00550</name>
</gene>
<dbReference type="EMBL" id="WNXC01000001">
    <property type="protein sequence ID" value="MBB2147387.1"/>
    <property type="molecule type" value="Genomic_DNA"/>
</dbReference>
<feature type="domain" description="RagB/SusD" evidence="7">
    <location>
        <begin position="393"/>
        <end position="470"/>
    </location>
</feature>
<evidence type="ECO:0000256" key="5">
    <source>
        <dbReference type="ARBA" id="ARBA00023237"/>
    </source>
</evidence>
<keyword evidence="6" id="KW-0812">Transmembrane</keyword>
<organism evidence="9 10">
    <name type="scientific">Pedobacter gandavensis</name>
    <dbReference type="NCBI Taxonomy" id="2679963"/>
    <lineage>
        <taxon>Bacteria</taxon>
        <taxon>Pseudomonadati</taxon>
        <taxon>Bacteroidota</taxon>
        <taxon>Sphingobacteriia</taxon>
        <taxon>Sphingobacteriales</taxon>
        <taxon>Sphingobacteriaceae</taxon>
        <taxon>Pedobacter</taxon>
    </lineage>
</organism>
<evidence type="ECO:0000256" key="4">
    <source>
        <dbReference type="ARBA" id="ARBA00023136"/>
    </source>
</evidence>
<evidence type="ECO:0000259" key="8">
    <source>
        <dbReference type="Pfam" id="PF14322"/>
    </source>
</evidence>
<comment type="similarity">
    <text evidence="2">Belongs to the SusD family.</text>
</comment>